<organism evidence="4">
    <name type="scientific">Hyalomma excavatum</name>
    <dbReference type="NCBI Taxonomy" id="257692"/>
    <lineage>
        <taxon>Eukaryota</taxon>
        <taxon>Metazoa</taxon>
        <taxon>Ecdysozoa</taxon>
        <taxon>Arthropoda</taxon>
        <taxon>Chelicerata</taxon>
        <taxon>Arachnida</taxon>
        <taxon>Acari</taxon>
        <taxon>Parasitiformes</taxon>
        <taxon>Ixodida</taxon>
        <taxon>Ixodoidea</taxon>
        <taxon>Ixodidae</taxon>
        <taxon>Hyalomminae</taxon>
        <taxon>Hyalomma</taxon>
    </lineage>
</organism>
<dbReference type="AlphaFoldDB" id="A0A131X9V4"/>
<dbReference type="Gene3D" id="2.60.40.790">
    <property type="match status" value="1"/>
</dbReference>
<dbReference type="SUPFAM" id="SSF48452">
    <property type="entry name" value="TPR-like"/>
    <property type="match status" value="1"/>
</dbReference>
<dbReference type="InterPro" id="IPR044563">
    <property type="entry name" value="Sgt1-like"/>
</dbReference>
<dbReference type="InterPro" id="IPR007052">
    <property type="entry name" value="CS_dom"/>
</dbReference>
<dbReference type="InterPro" id="IPR007699">
    <property type="entry name" value="SGS_dom"/>
</dbReference>
<dbReference type="SUPFAM" id="SSF49764">
    <property type="entry name" value="HSP20-like chaperones"/>
    <property type="match status" value="1"/>
</dbReference>
<feature type="domain" description="SGS" evidence="2">
    <location>
        <begin position="247"/>
        <end position="336"/>
    </location>
</feature>
<name>A0A131X9V4_9ACAR</name>
<dbReference type="FunFam" id="2.60.40.790:FF:000012">
    <property type="entry name" value="SGT1 homolog, MIS12 kinetochore complex assembly cochaperone"/>
    <property type="match status" value="1"/>
</dbReference>
<dbReference type="Pfam" id="PF05002">
    <property type="entry name" value="SGS"/>
    <property type="match status" value="1"/>
</dbReference>
<sequence>MAGTVVDILSKANSAFVDENYAEALNLYNKAVQEDPNNGEVYVKRSHANFKLENWDGVVTDLDKAFEQGCKKTAKLLLRKGQALFHLDKYDTAKQVLEEGSQLDGASSDFALWIEKCSAEIKLIEKAKEAVVPPPAPAKIRYEWYQTERNVTIAVFVKNRKQEDIQAEFTDTTVNFTMKLPSGEDYELSLKLAHPVVGEQTTVKCYQTKVEIKLQKQEGIKWTSLEYDSTAPDVPAPMMFSVPEAAVVEKAPPVFKTKNWDSIVKETESEKEEGEAALNSLFQKIYAEGSDEVKRAMNKSFVESGGTVLSTNWEEIANKTTPIKPPDGMEYRKWTE</sequence>
<comment type="similarity">
    <text evidence="1">Belongs to the SGT1 family.</text>
</comment>
<evidence type="ECO:0000256" key="1">
    <source>
        <dbReference type="ARBA" id="ARBA00008509"/>
    </source>
</evidence>
<protein>
    <submittedName>
        <fullName evidence="4">Putative suppressor of g2 allele of skp1</fullName>
    </submittedName>
</protein>
<dbReference type="PANTHER" id="PTHR45862">
    <property type="entry name" value="PROTEIN SGT1 HOMOLOG"/>
    <property type="match status" value="1"/>
</dbReference>
<dbReference type="EMBL" id="GEFH01004177">
    <property type="protein sequence ID" value="JAP64404.1"/>
    <property type="molecule type" value="mRNA"/>
</dbReference>
<dbReference type="InterPro" id="IPR008978">
    <property type="entry name" value="HSP20-like_chaperone"/>
</dbReference>
<feature type="domain" description="CS" evidence="3">
    <location>
        <begin position="137"/>
        <end position="226"/>
    </location>
</feature>
<dbReference type="InterPro" id="IPR019734">
    <property type="entry name" value="TPR_rpt"/>
</dbReference>
<dbReference type="PROSITE" id="PS51203">
    <property type="entry name" value="CS"/>
    <property type="match status" value="1"/>
</dbReference>
<dbReference type="SMART" id="SM00028">
    <property type="entry name" value="TPR"/>
    <property type="match status" value="2"/>
</dbReference>
<evidence type="ECO:0000313" key="4">
    <source>
        <dbReference type="EMBL" id="JAP64404.1"/>
    </source>
</evidence>
<dbReference type="GO" id="GO:0005737">
    <property type="term" value="C:cytoplasm"/>
    <property type="evidence" value="ECO:0007669"/>
    <property type="project" value="UniProtKB-ARBA"/>
</dbReference>
<evidence type="ECO:0000259" key="3">
    <source>
        <dbReference type="PROSITE" id="PS51203"/>
    </source>
</evidence>
<dbReference type="GO" id="GO:0051087">
    <property type="term" value="F:protein-folding chaperone binding"/>
    <property type="evidence" value="ECO:0007669"/>
    <property type="project" value="InterPro"/>
</dbReference>
<dbReference type="InterPro" id="IPR011990">
    <property type="entry name" value="TPR-like_helical_dom_sf"/>
</dbReference>
<dbReference type="PROSITE" id="PS51048">
    <property type="entry name" value="SGS"/>
    <property type="match status" value="1"/>
</dbReference>
<reference evidence="4" key="1">
    <citation type="journal article" date="2017" name="Ticks Tick Borne Dis.">
        <title>An insight into the sialome of Hyalomma excavatum.</title>
        <authorList>
            <person name="Ribeiro J.M."/>
            <person name="Slovak M."/>
            <person name="Francischetti I.M."/>
        </authorList>
    </citation>
    <scope>NUCLEOTIDE SEQUENCE</scope>
    <source>
        <strain evidence="4">Samish</strain>
        <tissue evidence="4">Salivary glands</tissue>
    </source>
</reference>
<dbReference type="Pfam" id="PF04969">
    <property type="entry name" value="CS"/>
    <property type="match status" value="1"/>
</dbReference>
<proteinExistence type="evidence at transcript level"/>
<evidence type="ECO:0000259" key="2">
    <source>
        <dbReference type="PROSITE" id="PS51048"/>
    </source>
</evidence>
<accession>A0A131X9V4</accession>
<dbReference type="Gene3D" id="1.25.40.10">
    <property type="entry name" value="Tetratricopeptide repeat domain"/>
    <property type="match status" value="1"/>
</dbReference>